<sequence length="416" mass="46595">MPVTIRPQPEKVGANTDRVVSSSQELLAITSRAWTLESPAPSPDLQTNKRPGPEDRSVLRSSFEDNHLDPFRNDAVQHQAQSLIPYGNGFVEGIIRAFEQDLHLVLRPDDVWLAILVQFSFYVNGNAEELRDIFVSHEGKKTLAINLMPASLEIINFEVMSDKFVQAMRKFLVDEDLSEWLLPKFSTTTANDRTVSALVLMATMKSYFEYVVMFGCGFPSVTLEGEKEDWEELAARVQRFPTYGSEPAEWCIYLSKVVEKMVSSFERPDDQDIKDFWMRACHSAGASGSGGVATLSGWLTAFCFWDEEGKLVNAYSDLDLANNPMGRGVDRKRLVLDGVSFPTISRDSVPNAVSDVPIKLEDMGSGKTYHTTVVAGLVAMQGARRGDESQITRVQPRSGWWMLLDEMEYCMDDGIC</sequence>
<evidence type="ECO:0000256" key="1">
    <source>
        <dbReference type="SAM" id="MobiDB-lite"/>
    </source>
</evidence>
<protein>
    <submittedName>
        <fullName evidence="2">Uncharacterized protein</fullName>
    </submittedName>
</protein>
<dbReference type="PANTHER" id="PTHR31252:SF11">
    <property type="entry name" value="DUF4419 DOMAIN-CONTAINING PROTEIN"/>
    <property type="match status" value="1"/>
</dbReference>
<accession>A0ABY6TUH9</accession>
<name>A0ABY6TUH9_BIOOC</name>
<gene>
    <name evidence="2" type="ORF">CLO192961_LOCUS81555</name>
</gene>
<proteinExistence type="predicted"/>
<reference evidence="2 3" key="1">
    <citation type="submission" date="2019-06" db="EMBL/GenBank/DDBJ databases">
        <authorList>
            <person name="Broberg M."/>
        </authorList>
    </citation>
    <scope>NUCLEOTIDE SEQUENCE [LARGE SCALE GENOMIC DNA]</scope>
</reference>
<dbReference type="PANTHER" id="PTHR31252">
    <property type="entry name" value="DUF4419 DOMAIN-CONTAINING PROTEIN"/>
    <property type="match status" value="1"/>
</dbReference>
<dbReference type="EMBL" id="CABFNS010000545">
    <property type="protein sequence ID" value="VUC22311.1"/>
    <property type="molecule type" value="Genomic_DNA"/>
</dbReference>
<dbReference type="Proteomes" id="UP000766486">
    <property type="component" value="Unassembled WGS sequence"/>
</dbReference>
<comment type="caution">
    <text evidence="2">The sequence shown here is derived from an EMBL/GenBank/DDBJ whole genome shotgun (WGS) entry which is preliminary data.</text>
</comment>
<dbReference type="Pfam" id="PF14388">
    <property type="entry name" value="DUF4419"/>
    <property type="match status" value="1"/>
</dbReference>
<feature type="region of interest" description="Disordered" evidence="1">
    <location>
        <begin position="37"/>
        <end position="58"/>
    </location>
</feature>
<evidence type="ECO:0000313" key="3">
    <source>
        <dbReference type="Proteomes" id="UP000766486"/>
    </source>
</evidence>
<evidence type="ECO:0000313" key="2">
    <source>
        <dbReference type="EMBL" id="VUC22311.1"/>
    </source>
</evidence>
<dbReference type="InterPro" id="IPR025533">
    <property type="entry name" value="DUF4419"/>
</dbReference>
<organism evidence="2 3">
    <name type="scientific">Bionectria ochroleuca</name>
    <name type="common">Gliocladium roseum</name>
    <dbReference type="NCBI Taxonomy" id="29856"/>
    <lineage>
        <taxon>Eukaryota</taxon>
        <taxon>Fungi</taxon>
        <taxon>Dikarya</taxon>
        <taxon>Ascomycota</taxon>
        <taxon>Pezizomycotina</taxon>
        <taxon>Sordariomycetes</taxon>
        <taxon>Hypocreomycetidae</taxon>
        <taxon>Hypocreales</taxon>
        <taxon>Bionectriaceae</taxon>
        <taxon>Clonostachys</taxon>
    </lineage>
</organism>
<keyword evidence="3" id="KW-1185">Reference proteome</keyword>